<evidence type="ECO:0000313" key="1">
    <source>
        <dbReference type="EMBL" id="MPM29318.1"/>
    </source>
</evidence>
<dbReference type="AlphaFoldDB" id="A0A644YMU1"/>
<accession>A0A644YMU1</accession>
<reference evidence="1" key="1">
    <citation type="submission" date="2019-08" db="EMBL/GenBank/DDBJ databases">
        <authorList>
            <person name="Kucharzyk K."/>
            <person name="Murdoch R.W."/>
            <person name="Higgins S."/>
            <person name="Loffler F."/>
        </authorList>
    </citation>
    <scope>NUCLEOTIDE SEQUENCE</scope>
</reference>
<sequence length="103" mass="11267">MLHPQQLECDTPDCAHWCAEGCALPGSVTIQEHHCVDYEEKPAITVSIEVSGGVVQSVYVNPDAPAIAVTLFDLGNATEENDEECARIESELARVAKTHREIY</sequence>
<organism evidence="1">
    <name type="scientific">bioreactor metagenome</name>
    <dbReference type="NCBI Taxonomy" id="1076179"/>
    <lineage>
        <taxon>unclassified sequences</taxon>
        <taxon>metagenomes</taxon>
        <taxon>ecological metagenomes</taxon>
    </lineage>
</organism>
<protein>
    <submittedName>
        <fullName evidence="1">Uncharacterized protein</fullName>
    </submittedName>
</protein>
<dbReference type="EMBL" id="VSSQ01005481">
    <property type="protein sequence ID" value="MPM29318.1"/>
    <property type="molecule type" value="Genomic_DNA"/>
</dbReference>
<name>A0A644YMU1_9ZZZZ</name>
<comment type="caution">
    <text evidence="1">The sequence shown here is derived from an EMBL/GenBank/DDBJ whole genome shotgun (WGS) entry which is preliminary data.</text>
</comment>
<gene>
    <name evidence="1" type="ORF">SDC9_75858</name>
</gene>
<proteinExistence type="predicted"/>